<evidence type="ECO:0000313" key="2">
    <source>
        <dbReference type="EMBL" id="XDU97994.1"/>
    </source>
</evidence>
<proteinExistence type="predicted"/>
<accession>A0AB39WBG5</accession>
<dbReference type="RefSeq" id="WP_369765380.1">
    <property type="nucleotide sequence ID" value="NZ_CP165626.1"/>
</dbReference>
<evidence type="ECO:0000256" key="1">
    <source>
        <dbReference type="SAM" id="Coils"/>
    </source>
</evidence>
<gene>
    <name evidence="2" type="ORF">AB3G39_12520</name>
</gene>
<organism evidence="2">
    <name type="scientific">Flavobacterium sp. WC2416</name>
    <dbReference type="NCBI Taxonomy" id="3234141"/>
    <lineage>
        <taxon>Bacteria</taxon>
        <taxon>Pseudomonadati</taxon>
        <taxon>Bacteroidota</taxon>
        <taxon>Flavobacteriia</taxon>
        <taxon>Flavobacteriales</taxon>
        <taxon>Flavobacteriaceae</taxon>
        <taxon>Flavobacterium</taxon>
    </lineage>
</organism>
<dbReference type="AlphaFoldDB" id="A0AB39WBG5"/>
<feature type="coiled-coil region" evidence="1">
    <location>
        <begin position="102"/>
        <end position="136"/>
    </location>
</feature>
<reference evidence="2" key="1">
    <citation type="submission" date="2024-07" db="EMBL/GenBank/DDBJ databases">
        <authorList>
            <person name="Biller S.J."/>
        </authorList>
    </citation>
    <scope>NUCLEOTIDE SEQUENCE</scope>
    <source>
        <strain evidence="2">WC2416</strain>
    </source>
</reference>
<dbReference type="EMBL" id="CP165626">
    <property type="protein sequence ID" value="XDU97994.1"/>
    <property type="molecule type" value="Genomic_DNA"/>
</dbReference>
<keyword evidence="1" id="KW-0175">Coiled coil</keyword>
<protein>
    <recommendedName>
        <fullName evidence="3">Restriction endonuclease type IV Mrr domain-containing protein</fullName>
    </recommendedName>
</protein>
<evidence type="ECO:0008006" key="3">
    <source>
        <dbReference type="Google" id="ProtNLM"/>
    </source>
</evidence>
<name>A0AB39WBG5_9FLAO</name>
<sequence>MKLEKILDKLGSIEKNSFIKIIDNIISKKPSNIKEIEIILSSTDKGLKSVDNQNISNIFNLTSNDFLSQIHCEFQEATSQLDILIDIIIRDGNCIMKQDWFSRLYETEIKNLKNRIKELNCELENEKSELGEERKRDYKIYRSCLSTAYNNDADNNREAKITSDELSIILTLSKELELSQEEVKLINYSILPIKKVDIHDVINSLKNIGVIFYSKKDNTIYVADEMVRLLRKLRNKDVADKFYRRTLKSLKEPILNQIAKKHNIDRKLDYPNKIEEIINSGISFKNLLANDIYKENSTLTEKKKYLNELCENNLNINNLKGSTLEDKINSLIEYFENVEKDEKVGISIDGFDKMLTELNQSLPKLNKQLKDQFELQDEFVMKADFLLDYNIKPRDILDLILKADLTSFIKDNGIKQRGDDLLNIMEHYKDAENLYLENYENVAYRDLNLLKENGIAIKESELGLKFEELTKVIFTGLGFNVDEKSKQKLNTSKDMIDILLNLGNDEVIIIECKTSKEKSFNKFSAVSRQLKSYQKLALNNNLRIIKILLIAPEFSDDFVIDCEMDTEMNLSLITASTLLRIFEVFKTSKYPIFPHVLFRDILINEERILKALNK</sequence>